<dbReference type="PANTHER" id="PTHR10996:SF178">
    <property type="entry name" value="2-HYDROXYACID DEHYDROGENASE YGL185C-RELATED"/>
    <property type="match status" value="1"/>
</dbReference>
<proteinExistence type="inferred from homology"/>
<dbReference type="PATRIC" id="fig|1367847.3.peg.3341"/>
<dbReference type="GO" id="GO:0030267">
    <property type="term" value="F:glyoxylate reductase (NADPH) activity"/>
    <property type="evidence" value="ECO:0007669"/>
    <property type="project" value="TreeGrafter"/>
</dbReference>
<dbReference type="GO" id="GO:0016618">
    <property type="term" value="F:hydroxypyruvate reductase [NAD(P)H] activity"/>
    <property type="evidence" value="ECO:0007669"/>
    <property type="project" value="TreeGrafter"/>
</dbReference>
<accession>S5YFU8</accession>
<dbReference type="CDD" id="cd12156">
    <property type="entry name" value="HPPR"/>
    <property type="match status" value="1"/>
</dbReference>
<dbReference type="KEGG" id="pami:JCM7686_3313"/>
<evidence type="ECO:0000256" key="1">
    <source>
        <dbReference type="ARBA" id="ARBA00022857"/>
    </source>
</evidence>
<keyword evidence="2 4" id="KW-0560">Oxidoreductase</keyword>
<dbReference type="EMBL" id="CP006650">
    <property type="protein sequence ID" value="AGT10348.1"/>
    <property type="molecule type" value="Genomic_DNA"/>
</dbReference>
<evidence type="ECO:0000313" key="8">
    <source>
        <dbReference type="Proteomes" id="UP000015480"/>
    </source>
</evidence>
<feature type="domain" description="D-isomer specific 2-hydroxyacid dehydrogenase catalytic" evidence="5">
    <location>
        <begin position="40"/>
        <end position="309"/>
    </location>
</feature>
<keyword evidence="1" id="KW-0521">NADP</keyword>
<dbReference type="EC" id="1.1.1.-" evidence="7"/>
<dbReference type="SUPFAM" id="SSF52283">
    <property type="entry name" value="Formate/glycerate dehydrogenase catalytic domain-like"/>
    <property type="match status" value="1"/>
</dbReference>
<dbReference type="Pfam" id="PF00389">
    <property type="entry name" value="2-Hacid_dh"/>
    <property type="match status" value="1"/>
</dbReference>
<keyword evidence="3" id="KW-0520">NAD</keyword>
<dbReference type="Gene3D" id="3.40.50.720">
    <property type="entry name" value="NAD(P)-binding Rossmann-like Domain"/>
    <property type="match status" value="2"/>
</dbReference>
<dbReference type="SUPFAM" id="SSF51735">
    <property type="entry name" value="NAD(P)-binding Rossmann-fold domains"/>
    <property type="match status" value="1"/>
</dbReference>
<dbReference type="eggNOG" id="COG1052">
    <property type="taxonomic scope" value="Bacteria"/>
</dbReference>
<dbReference type="InterPro" id="IPR006139">
    <property type="entry name" value="D-isomer_2_OHA_DH_cat_dom"/>
</dbReference>
<dbReference type="InterPro" id="IPR036291">
    <property type="entry name" value="NAD(P)-bd_dom_sf"/>
</dbReference>
<dbReference type="InterPro" id="IPR006140">
    <property type="entry name" value="D-isomer_DH_NAD-bd"/>
</dbReference>
<organism evidence="7 8">
    <name type="scientific">Paracoccus aminophilus JCM 7686</name>
    <dbReference type="NCBI Taxonomy" id="1367847"/>
    <lineage>
        <taxon>Bacteria</taxon>
        <taxon>Pseudomonadati</taxon>
        <taxon>Pseudomonadota</taxon>
        <taxon>Alphaproteobacteria</taxon>
        <taxon>Rhodobacterales</taxon>
        <taxon>Paracoccaceae</taxon>
        <taxon>Paracoccus</taxon>
    </lineage>
</organism>
<dbReference type="AlphaFoldDB" id="S5YFU8"/>
<keyword evidence="8" id="KW-1185">Reference proteome</keyword>
<evidence type="ECO:0000256" key="3">
    <source>
        <dbReference type="ARBA" id="ARBA00023027"/>
    </source>
</evidence>
<evidence type="ECO:0000259" key="5">
    <source>
        <dbReference type="Pfam" id="PF00389"/>
    </source>
</evidence>
<feature type="domain" description="D-isomer specific 2-hydroxyacid dehydrogenase NAD-binding" evidence="6">
    <location>
        <begin position="104"/>
        <end position="277"/>
    </location>
</feature>
<protein>
    <submittedName>
        <fullName evidence="7">D-isomer specific 2-hydroxyacid dehydrogenase NAD-binding protein</fullName>
        <ecNumber evidence="7">1.1.1.-</ecNumber>
    </submittedName>
</protein>
<dbReference type="Proteomes" id="UP000015480">
    <property type="component" value="Chromosome"/>
</dbReference>
<dbReference type="InterPro" id="IPR050223">
    <property type="entry name" value="D-isomer_2-hydroxyacid_DH"/>
</dbReference>
<dbReference type="GO" id="GO:0051287">
    <property type="term" value="F:NAD binding"/>
    <property type="evidence" value="ECO:0007669"/>
    <property type="project" value="InterPro"/>
</dbReference>
<sequence length="311" mass="33045">MRVLAIGTYSDLDAEALRQDFGAEILPGLDDLAGLSGREAVAALAYKSGAALDGAVMDRLPGLKVIANFGVGYDAIDIPAATARGIQVTNTPDVLNDDVADLAVAMWIALARQMYPAENWLREGAWHQGRPLALARKASGRRVGILGLGRIGREIANRLAAFKCEIHYVSRQEKETPGWTYHADATSLAAAVDDLFVALVGGPDTEGAVSAEVILALGADGTLINIARGSVVDEEALLQALGNRLIRGAALDVFRDEPNIDRRFLALDNVLLLPHIGSATTETRAEMGALQRQNLRAVLDGQPALTPVNRV</sequence>
<dbReference type="STRING" id="1367847.JCM7686_3313"/>
<reference evidence="7 8" key="1">
    <citation type="journal article" date="2014" name="BMC Genomics">
        <title>Architecture and functions of a multipartite genome of the methylotrophic bacterium Paracoccus aminophilus JCM 7686, containing primary and secondary chromids.</title>
        <authorList>
            <person name="Dziewit L."/>
            <person name="Czarnecki J."/>
            <person name="Wibberg D."/>
            <person name="Radlinska M."/>
            <person name="Mrozek P."/>
            <person name="Szymczak M."/>
            <person name="Schluter A."/>
            <person name="Puhler A."/>
            <person name="Bartosik D."/>
        </authorList>
    </citation>
    <scope>NUCLEOTIDE SEQUENCE [LARGE SCALE GENOMIC DNA]</scope>
    <source>
        <strain evidence="7">JCM 7686</strain>
    </source>
</reference>
<evidence type="ECO:0000256" key="2">
    <source>
        <dbReference type="ARBA" id="ARBA00023002"/>
    </source>
</evidence>
<gene>
    <name evidence="7" type="ORF">JCM7686_3313</name>
</gene>
<evidence type="ECO:0000313" key="7">
    <source>
        <dbReference type="EMBL" id="AGT10348.1"/>
    </source>
</evidence>
<dbReference type="Pfam" id="PF02826">
    <property type="entry name" value="2-Hacid_dh_C"/>
    <property type="match status" value="1"/>
</dbReference>
<comment type="similarity">
    <text evidence="4">Belongs to the D-isomer specific 2-hydroxyacid dehydrogenase family.</text>
</comment>
<dbReference type="GO" id="GO:0005829">
    <property type="term" value="C:cytosol"/>
    <property type="evidence" value="ECO:0007669"/>
    <property type="project" value="TreeGrafter"/>
</dbReference>
<dbReference type="HOGENOM" id="CLU_019796_1_2_5"/>
<dbReference type="FunFam" id="3.40.50.720:FF:000213">
    <property type="entry name" value="Putative 2-hydroxyacid dehydrogenase"/>
    <property type="match status" value="1"/>
</dbReference>
<evidence type="ECO:0000259" key="6">
    <source>
        <dbReference type="Pfam" id="PF02826"/>
    </source>
</evidence>
<evidence type="ECO:0000256" key="4">
    <source>
        <dbReference type="RuleBase" id="RU003719"/>
    </source>
</evidence>
<name>S5YFU8_PARAH</name>
<dbReference type="PANTHER" id="PTHR10996">
    <property type="entry name" value="2-HYDROXYACID DEHYDROGENASE-RELATED"/>
    <property type="match status" value="1"/>
</dbReference>